<dbReference type="PANTHER" id="PTHR13383">
    <property type="entry name" value="RIBONUCLEASE H2 SUBUNIT B"/>
    <property type="match status" value="1"/>
</dbReference>
<sequence length="304" mass="34504">MTVAAKEDNIRLIVVPTNIQTPLKTIKPYKGLQLVVNNGTVYELNKTNFRDPHNATQKLTKKQQPLKTIFLAALDASVDCLMVGNNCELWIATKYNPLYLLLDFFTDALNREHVRMVSFQDLLEQFERSETLQELLENGVDLQKPLLQICESVDENGETFYKPSMQKIIGYLSSKVDRLAQNLPSALVASAKKKLSLPGFEPTEEVLQVSKKQLAIELISSYVDAKYLDDLKKLYSTEILDSYMVEYRRKEQLTALAEENINTLNVMNAANPKKRKVEKKVVRKEVKKVAVGKGALDGFFKKKG</sequence>
<dbReference type="OrthoDB" id="29098at2759"/>
<evidence type="ECO:0000313" key="2">
    <source>
        <dbReference type="Proteomes" id="UP000788993"/>
    </source>
</evidence>
<dbReference type="PANTHER" id="PTHR13383:SF11">
    <property type="entry name" value="RIBONUCLEASE H2 SUBUNIT B"/>
    <property type="match status" value="1"/>
</dbReference>
<name>A0A1B7SJZ1_9ASCO</name>
<dbReference type="Pfam" id="PF09468">
    <property type="entry name" value="RNase_H2-Ydr279"/>
    <property type="match status" value="1"/>
</dbReference>
<dbReference type="Proteomes" id="UP000788993">
    <property type="component" value="Unassembled WGS sequence"/>
</dbReference>
<dbReference type="EMBL" id="JAEUBD010001540">
    <property type="protein sequence ID" value="KAH3659306.1"/>
    <property type="molecule type" value="Genomic_DNA"/>
</dbReference>
<dbReference type="GO" id="GO:0032299">
    <property type="term" value="C:ribonuclease H2 complex"/>
    <property type="evidence" value="ECO:0007669"/>
    <property type="project" value="InterPro"/>
</dbReference>
<organism evidence="1 2">
    <name type="scientific">Ogataea polymorpha</name>
    <dbReference type="NCBI Taxonomy" id="460523"/>
    <lineage>
        <taxon>Eukaryota</taxon>
        <taxon>Fungi</taxon>
        <taxon>Dikarya</taxon>
        <taxon>Ascomycota</taxon>
        <taxon>Saccharomycotina</taxon>
        <taxon>Pichiomycetes</taxon>
        <taxon>Pichiales</taxon>
        <taxon>Pichiaceae</taxon>
        <taxon>Ogataea</taxon>
    </lineage>
</organism>
<dbReference type="InterPro" id="IPR019024">
    <property type="entry name" value="RNase_H2_suB_wHTH"/>
</dbReference>
<dbReference type="AlphaFoldDB" id="A0A1B7SJZ1"/>
<keyword evidence="2" id="KW-1185">Reference proteome</keyword>
<dbReference type="RefSeq" id="XP_018211717.1">
    <property type="nucleotide sequence ID" value="XM_018357403.1"/>
</dbReference>
<dbReference type="InterPro" id="IPR040456">
    <property type="entry name" value="RNase_H2_suB"/>
</dbReference>
<protein>
    <submittedName>
        <fullName evidence="1">Uncharacterized protein</fullName>
    </submittedName>
</protein>
<gene>
    <name evidence="1" type="ORF">OGATHE_006190</name>
</gene>
<proteinExistence type="predicted"/>
<evidence type="ECO:0000313" key="1">
    <source>
        <dbReference type="EMBL" id="KAH3659306.1"/>
    </source>
</evidence>
<reference evidence="1" key="1">
    <citation type="journal article" date="2021" name="Open Biol.">
        <title>Shared evolutionary footprints suggest mitochondrial oxidative damage underlies multiple complex I losses in fungi.</title>
        <authorList>
            <person name="Schikora-Tamarit M.A."/>
            <person name="Marcet-Houben M."/>
            <person name="Nosek J."/>
            <person name="Gabaldon T."/>
        </authorList>
    </citation>
    <scope>NUCLEOTIDE SEQUENCE</scope>
    <source>
        <strain evidence="1">NCAIM Y.01608</strain>
    </source>
</reference>
<dbReference type="GO" id="GO:0006401">
    <property type="term" value="P:RNA catabolic process"/>
    <property type="evidence" value="ECO:0007669"/>
    <property type="project" value="TreeGrafter"/>
</dbReference>
<comment type="caution">
    <text evidence="1">The sequence shown here is derived from an EMBL/GenBank/DDBJ whole genome shotgun (WGS) entry which is preliminary data.</text>
</comment>
<accession>A0A1B7SJZ1</accession>
<dbReference type="Gene3D" id="1.10.20.120">
    <property type="match status" value="1"/>
</dbReference>
<reference evidence="1" key="2">
    <citation type="submission" date="2021-01" db="EMBL/GenBank/DDBJ databases">
        <authorList>
            <person name="Schikora-Tamarit M.A."/>
        </authorList>
    </citation>
    <scope>NUCLEOTIDE SEQUENCE</scope>
    <source>
        <strain evidence="1">NCAIM Y.01608</strain>
    </source>
</reference>
<dbReference type="GO" id="GO:0005654">
    <property type="term" value="C:nucleoplasm"/>
    <property type="evidence" value="ECO:0007669"/>
    <property type="project" value="TreeGrafter"/>
</dbReference>